<evidence type="ECO:0000256" key="16">
    <source>
        <dbReference type="HAMAP-Rule" id="MF_01274"/>
    </source>
</evidence>
<comment type="cofactor">
    <cofactor evidence="2">
        <name>K(+)</name>
        <dbReference type="ChEBI" id="CHEBI:29103"/>
    </cofactor>
</comment>
<evidence type="ECO:0000256" key="15">
    <source>
        <dbReference type="ARBA" id="ARBA00040883"/>
    </source>
</evidence>
<dbReference type="PANTHER" id="PTHR34265:SF1">
    <property type="entry name" value="TYPE III PANTOTHENATE KINASE"/>
    <property type="match status" value="1"/>
</dbReference>
<feature type="binding site" evidence="16">
    <location>
        <begin position="95"/>
        <end position="98"/>
    </location>
    <ligand>
        <name>substrate</name>
    </ligand>
</feature>
<keyword evidence="9 16" id="KW-0547">Nucleotide-binding</keyword>
<dbReference type="AlphaFoldDB" id="A0A7W4W7N6"/>
<evidence type="ECO:0000256" key="6">
    <source>
        <dbReference type="ARBA" id="ARBA00012102"/>
    </source>
</evidence>
<keyword evidence="10 16" id="KW-0418">Kinase</keyword>
<proteinExistence type="inferred from homology"/>
<comment type="cofactor">
    <cofactor evidence="16">
        <name>NH4(+)</name>
        <dbReference type="ChEBI" id="CHEBI:28938"/>
    </cofactor>
    <cofactor evidence="16">
        <name>K(+)</name>
        <dbReference type="ChEBI" id="CHEBI:29103"/>
    </cofactor>
    <text evidence="16">A monovalent cation. Ammonium or potassium.</text>
</comment>
<keyword evidence="13 16" id="KW-0173">Coenzyme A biosynthesis</keyword>
<evidence type="ECO:0000256" key="14">
    <source>
        <dbReference type="ARBA" id="ARBA00038036"/>
    </source>
</evidence>
<evidence type="ECO:0000256" key="7">
    <source>
        <dbReference type="ARBA" id="ARBA00022490"/>
    </source>
</evidence>
<evidence type="ECO:0000256" key="1">
    <source>
        <dbReference type="ARBA" id="ARBA00001206"/>
    </source>
</evidence>
<comment type="catalytic activity">
    <reaction evidence="1 16">
        <text>(R)-pantothenate + ATP = (R)-4'-phosphopantothenate + ADP + H(+)</text>
        <dbReference type="Rhea" id="RHEA:16373"/>
        <dbReference type="ChEBI" id="CHEBI:10986"/>
        <dbReference type="ChEBI" id="CHEBI:15378"/>
        <dbReference type="ChEBI" id="CHEBI:29032"/>
        <dbReference type="ChEBI" id="CHEBI:30616"/>
        <dbReference type="ChEBI" id="CHEBI:456216"/>
        <dbReference type="EC" id="2.7.1.33"/>
    </reaction>
</comment>
<feature type="binding site" evidence="16">
    <location>
        <position position="88"/>
    </location>
    <ligand>
        <name>substrate</name>
    </ligand>
</feature>
<dbReference type="EMBL" id="JACHWY010000007">
    <property type="protein sequence ID" value="MBB3048996.1"/>
    <property type="molecule type" value="Genomic_DNA"/>
</dbReference>
<dbReference type="UniPathway" id="UPA00241">
    <property type="reaction ID" value="UER00352"/>
</dbReference>
<feature type="binding site" evidence="16">
    <location>
        <position position="120"/>
    </location>
    <ligand>
        <name>ATP</name>
        <dbReference type="ChEBI" id="CHEBI:30616"/>
    </ligand>
</feature>
<dbReference type="GO" id="GO:0005524">
    <property type="term" value="F:ATP binding"/>
    <property type="evidence" value="ECO:0007669"/>
    <property type="project" value="UniProtKB-UniRule"/>
</dbReference>
<accession>A0A7W4W7N6</accession>
<dbReference type="GO" id="GO:0046872">
    <property type="term" value="F:metal ion binding"/>
    <property type="evidence" value="ECO:0007669"/>
    <property type="project" value="UniProtKB-KW"/>
</dbReference>
<evidence type="ECO:0000256" key="13">
    <source>
        <dbReference type="ARBA" id="ARBA00022993"/>
    </source>
</evidence>
<evidence type="ECO:0000256" key="12">
    <source>
        <dbReference type="ARBA" id="ARBA00022958"/>
    </source>
</evidence>
<feature type="binding site" evidence="16">
    <location>
        <position position="117"/>
    </location>
    <ligand>
        <name>K(+)</name>
        <dbReference type="ChEBI" id="CHEBI:29103"/>
    </ligand>
</feature>
<evidence type="ECO:0000256" key="2">
    <source>
        <dbReference type="ARBA" id="ARBA00001958"/>
    </source>
</evidence>
<dbReference type="NCBIfam" id="TIGR00671">
    <property type="entry name" value="baf"/>
    <property type="match status" value="1"/>
</dbReference>
<dbReference type="Proteomes" id="UP000537130">
    <property type="component" value="Unassembled WGS sequence"/>
</dbReference>
<comment type="subunit">
    <text evidence="5 16">Homodimer.</text>
</comment>
<evidence type="ECO:0000256" key="8">
    <source>
        <dbReference type="ARBA" id="ARBA00022679"/>
    </source>
</evidence>
<evidence type="ECO:0000256" key="4">
    <source>
        <dbReference type="ARBA" id="ARBA00005225"/>
    </source>
</evidence>
<keyword evidence="18" id="KW-1185">Reference proteome</keyword>
<organism evidence="17 18">
    <name type="scientific">Litorivivens lipolytica</name>
    <dbReference type="NCBI Taxonomy" id="1524264"/>
    <lineage>
        <taxon>Bacteria</taxon>
        <taxon>Pseudomonadati</taxon>
        <taxon>Pseudomonadota</taxon>
        <taxon>Gammaproteobacteria</taxon>
        <taxon>Litorivivens</taxon>
    </lineage>
</organism>
<dbReference type="HAMAP" id="MF_01274">
    <property type="entry name" value="Pantothen_kinase_3"/>
    <property type="match status" value="1"/>
</dbReference>
<comment type="pathway">
    <text evidence="4 16">Cofactor biosynthesis; coenzyme A biosynthesis; CoA from (R)-pantothenate: step 1/5.</text>
</comment>
<feature type="binding site" evidence="16">
    <location>
        <begin position="7"/>
        <end position="14"/>
    </location>
    <ligand>
        <name>ATP</name>
        <dbReference type="ChEBI" id="CHEBI:30616"/>
    </ligand>
</feature>
<keyword evidence="7 16" id="KW-0963">Cytoplasm</keyword>
<dbReference type="RefSeq" id="WP_183411783.1">
    <property type="nucleotide sequence ID" value="NZ_JACHWY010000007.1"/>
</dbReference>
<dbReference type="CDD" id="cd24015">
    <property type="entry name" value="ASKHA_NBD_PanK-III"/>
    <property type="match status" value="1"/>
</dbReference>
<evidence type="ECO:0000256" key="9">
    <source>
        <dbReference type="ARBA" id="ARBA00022741"/>
    </source>
</evidence>
<dbReference type="GO" id="GO:0015937">
    <property type="term" value="P:coenzyme A biosynthetic process"/>
    <property type="evidence" value="ECO:0007669"/>
    <property type="project" value="UniProtKB-UniRule"/>
</dbReference>
<evidence type="ECO:0000313" key="18">
    <source>
        <dbReference type="Proteomes" id="UP000537130"/>
    </source>
</evidence>
<dbReference type="InterPro" id="IPR043129">
    <property type="entry name" value="ATPase_NBD"/>
</dbReference>
<gene>
    <name evidence="16" type="primary">coaX</name>
    <name evidence="17" type="ORF">FHR99_003275</name>
</gene>
<feature type="active site" description="Proton acceptor" evidence="16">
    <location>
        <position position="97"/>
    </location>
</feature>
<evidence type="ECO:0000256" key="5">
    <source>
        <dbReference type="ARBA" id="ARBA00011738"/>
    </source>
</evidence>
<dbReference type="GO" id="GO:0004594">
    <property type="term" value="F:pantothenate kinase activity"/>
    <property type="evidence" value="ECO:0007669"/>
    <property type="project" value="UniProtKB-UniRule"/>
</dbReference>
<comment type="similarity">
    <text evidence="14 16">Belongs to the type III pantothenate kinase family.</text>
</comment>
<comment type="caution">
    <text evidence="17">The sequence shown here is derived from an EMBL/GenBank/DDBJ whole genome shotgun (WGS) entry which is preliminary data.</text>
</comment>
<evidence type="ECO:0000313" key="17">
    <source>
        <dbReference type="EMBL" id="MBB3048996.1"/>
    </source>
</evidence>
<dbReference type="SUPFAM" id="SSF53067">
    <property type="entry name" value="Actin-like ATPase domain"/>
    <property type="match status" value="2"/>
</dbReference>
<keyword evidence="11 16" id="KW-0067">ATP-binding</keyword>
<protein>
    <recommendedName>
        <fullName evidence="15 16">Type III pantothenate kinase</fullName>
        <ecNumber evidence="6 16">2.7.1.33</ecNumber>
    </recommendedName>
    <alternativeName>
        <fullName evidence="16">PanK-III</fullName>
    </alternativeName>
    <alternativeName>
        <fullName evidence="16">Pantothenic acid kinase</fullName>
    </alternativeName>
</protein>
<evidence type="ECO:0000256" key="10">
    <source>
        <dbReference type="ARBA" id="ARBA00022777"/>
    </source>
</evidence>
<keyword evidence="16" id="KW-0479">Metal-binding</keyword>
<dbReference type="PANTHER" id="PTHR34265">
    <property type="entry name" value="TYPE III PANTOTHENATE KINASE"/>
    <property type="match status" value="1"/>
</dbReference>
<comment type="function">
    <text evidence="16">Catalyzes the phosphorylation of pantothenate (Pan), the first step in CoA biosynthesis.</text>
</comment>
<dbReference type="GO" id="GO:0005737">
    <property type="term" value="C:cytoplasm"/>
    <property type="evidence" value="ECO:0007669"/>
    <property type="project" value="UniProtKB-SubCell"/>
</dbReference>
<evidence type="ECO:0000256" key="3">
    <source>
        <dbReference type="ARBA" id="ARBA00004496"/>
    </source>
</evidence>
<reference evidence="17 18" key="1">
    <citation type="submission" date="2020-08" db="EMBL/GenBank/DDBJ databases">
        <title>Genomic Encyclopedia of Type Strains, Phase III (KMG-III): the genomes of soil and plant-associated and newly described type strains.</title>
        <authorList>
            <person name="Whitman W."/>
        </authorList>
    </citation>
    <scope>NUCLEOTIDE SEQUENCE [LARGE SCALE GENOMIC DNA]</scope>
    <source>
        <strain evidence="17 18">CECT 8654</strain>
    </source>
</reference>
<name>A0A7W4W7N6_9GAMM</name>
<dbReference type="InterPro" id="IPR004619">
    <property type="entry name" value="Type_III_PanK"/>
</dbReference>
<feature type="binding site" evidence="16">
    <location>
        <position position="172"/>
    </location>
    <ligand>
        <name>substrate</name>
    </ligand>
</feature>
<dbReference type="Pfam" id="PF03309">
    <property type="entry name" value="Pan_kinase"/>
    <property type="match status" value="1"/>
</dbReference>
<keyword evidence="8 16" id="KW-0808">Transferase</keyword>
<dbReference type="EC" id="2.7.1.33" evidence="6 16"/>
<keyword evidence="12 16" id="KW-0630">Potassium</keyword>
<sequence>MLILEFDLGNTSAKWRLLEAGDVVERGRITELDSFVPPSAGKIGAVRVASVAGEAREQALSQWCQNTVGLGPRIARTTAHCSGVSCAYAEPHRLGVDRWLAVLAAYHHCPQGALILDAGTALTIDLVNRRGQHLGGYILPGQQLMQTSLRQDTARIVYAETAEPALNPGCSTAEAVVNGAALSAAAVAQAALQQARTLLGESCGAFITGGDAELILRLLGEKAGDFAYYPDLVMEGLARACPIIE</sequence>
<evidence type="ECO:0000256" key="11">
    <source>
        <dbReference type="ARBA" id="ARBA00022840"/>
    </source>
</evidence>
<dbReference type="Gene3D" id="3.30.420.40">
    <property type="match status" value="2"/>
</dbReference>
<comment type="subcellular location">
    <subcellularLocation>
        <location evidence="3 16">Cytoplasm</location>
    </subcellularLocation>
</comment>